<proteinExistence type="predicted"/>
<feature type="region of interest" description="Disordered" evidence="1">
    <location>
        <begin position="20"/>
        <end position="53"/>
    </location>
</feature>
<organism evidence="2">
    <name type="scientific">uncultured delta proteobacterium HF0130_05G09</name>
    <dbReference type="NCBI Taxonomy" id="710827"/>
    <lineage>
        <taxon>Bacteria</taxon>
        <taxon>Deltaproteobacteria</taxon>
        <taxon>environmental samples</taxon>
    </lineage>
</organism>
<protein>
    <submittedName>
        <fullName evidence="2">Uncharacterized protein</fullName>
    </submittedName>
</protein>
<sequence>MGFLRKDPWNLIRIIPAKENDLPSMRQKTQQSSPSFSPFESKPASGTADFLLA</sequence>
<dbReference type="AlphaFoldDB" id="E0XXP0"/>
<reference evidence="2" key="1">
    <citation type="journal article" date="2011" name="Environ. Microbiol.">
        <title>Time-series analyses of Monterey Bay coastal microbial picoplankton using a 'genome proxy' microarray.</title>
        <authorList>
            <person name="Rich V.I."/>
            <person name="Pham V.D."/>
            <person name="Eppley J."/>
            <person name="Shi Y."/>
            <person name="DeLong E.F."/>
        </authorList>
    </citation>
    <scope>NUCLEOTIDE SEQUENCE</scope>
</reference>
<evidence type="ECO:0000313" key="2">
    <source>
        <dbReference type="EMBL" id="ADI19181.1"/>
    </source>
</evidence>
<evidence type="ECO:0000256" key="1">
    <source>
        <dbReference type="SAM" id="MobiDB-lite"/>
    </source>
</evidence>
<feature type="compositionally biased region" description="Low complexity" evidence="1">
    <location>
        <begin position="32"/>
        <end position="45"/>
    </location>
</feature>
<name>E0XXP0_9DELT</name>
<accession>E0XXP0</accession>
<dbReference type="EMBL" id="GU474912">
    <property type="protein sequence ID" value="ADI19181.1"/>
    <property type="molecule type" value="Genomic_DNA"/>
</dbReference>